<dbReference type="PROSITE" id="PS00237">
    <property type="entry name" value="G_PROTEIN_RECEP_F1_1"/>
    <property type="match status" value="1"/>
</dbReference>
<keyword evidence="2" id="KW-1003">Cell membrane</keyword>
<feature type="transmembrane region" description="Helical" evidence="7">
    <location>
        <begin position="155"/>
        <end position="176"/>
    </location>
</feature>
<reference evidence="10" key="1">
    <citation type="submission" date="2025-08" db="UniProtKB">
        <authorList>
            <consortium name="RefSeq"/>
        </authorList>
    </citation>
    <scope>IDENTIFICATION</scope>
    <source>
        <tissue evidence="10">Tentacle</tissue>
    </source>
</reference>
<feature type="transmembrane region" description="Helical" evidence="7">
    <location>
        <begin position="72"/>
        <end position="95"/>
    </location>
</feature>
<comment type="subcellular location">
    <subcellularLocation>
        <location evidence="1">Cell membrane</location>
        <topology evidence="1">Multi-pass membrane protein</topology>
    </subcellularLocation>
</comment>
<feature type="transmembrane region" description="Helical" evidence="7">
    <location>
        <begin position="34"/>
        <end position="60"/>
    </location>
</feature>
<evidence type="ECO:0000256" key="6">
    <source>
        <dbReference type="RuleBase" id="RU000688"/>
    </source>
</evidence>
<dbReference type="InterPro" id="IPR000276">
    <property type="entry name" value="GPCR_Rhodpsn"/>
</dbReference>
<evidence type="ECO:0000259" key="8">
    <source>
        <dbReference type="PROSITE" id="PS50262"/>
    </source>
</evidence>
<feature type="transmembrane region" description="Helical" evidence="7">
    <location>
        <begin position="238"/>
        <end position="259"/>
    </location>
</feature>
<dbReference type="GeneID" id="116300957"/>
<dbReference type="InParanoid" id="A0A6P8IGF7"/>
<keyword evidence="6" id="KW-0297">G-protein coupled receptor</keyword>
<feature type="domain" description="G-protein coupled receptors family 1 profile" evidence="8">
    <location>
        <begin position="52"/>
        <end position="292"/>
    </location>
</feature>
<feature type="transmembrane region" description="Helical" evidence="7">
    <location>
        <begin position="115"/>
        <end position="134"/>
    </location>
</feature>
<dbReference type="FunCoup" id="A0A6P8IGF7">
    <property type="interactions" value="713"/>
</dbReference>
<evidence type="ECO:0000313" key="9">
    <source>
        <dbReference type="Proteomes" id="UP000515163"/>
    </source>
</evidence>
<dbReference type="Pfam" id="PF00001">
    <property type="entry name" value="7tm_1"/>
    <property type="match status" value="1"/>
</dbReference>
<proteinExistence type="inferred from homology"/>
<evidence type="ECO:0000256" key="2">
    <source>
        <dbReference type="ARBA" id="ARBA00022475"/>
    </source>
</evidence>
<evidence type="ECO:0000256" key="7">
    <source>
        <dbReference type="SAM" id="Phobius"/>
    </source>
</evidence>
<organism evidence="9 10">
    <name type="scientific">Actinia tenebrosa</name>
    <name type="common">Australian red waratah sea anemone</name>
    <dbReference type="NCBI Taxonomy" id="6105"/>
    <lineage>
        <taxon>Eukaryota</taxon>
        <taxon>Metazoa</taxon>
        <taxon>Cnidaria</taxon>
        <taxon>Anthozoa</taxon>
        <taxon>Hexacorallia</taxon>
        <taxon>Actiniaria</taxon>
        <taxon>Actiniidae</taxon>
        <taxon>Actinia</taxon>
    </lineage>
</organism>
<feature type="transmembrane region" description="Helical" evidence="7">
    <location>
        <begin position="182"/>
        <end position="202"/>
    </location>
</feature>
<evidence type="ECO:0000256" key="1">
    <source>
        <dbReference type="ARBA" id="ARBA00004651"/>
    </source>
</evidence>
<gene>
    <name evidence="10" type="primary">LOC116300957</name>
</gene>
<dbReference type="KEGG" id="aten:116300957"/>
<keyword evidence="9" id="KW-1185">Reference proteome</keyword>
<dbReference type="OrthoDB" id="9894375at2759"/>
<dbReference type="CDD" id="cd00637">
    <property type="entry name" value="7tm_classA_rhodopsin-like"/>
    <property type="match status" value="1"/>
</dbReference>
<keyword evidence="5 7" id="KW-0472">Membrane</keyword>
<evidence type="ECO:0000256" key="5">
    <source>
        <dbReference type="ARBA" id="ARBA00023136"/>
    </source>
</evidence>
<sequence length="316" mass="36278">MENTSMNHSKPHPPCLPPDVYSLDVHRGFYSNGFILTFIIINAVLAFISSCNNFVIIYTIARTASIQVPSNILVLGLAISDFGVGILAQPAYSIFKFFEMKRFVSLYCTFGLVNSYSNWTLAPVSFFTITAITVDRFLAVHLHLRYLELVTVRKYGILLGYIWVMSVVICTCRMQLSHMSFIRVVGVFSLVFLITLNLFFLVKIFQVIRRHSIQIHAQQQSVQQSIDMPRYKKSVNTMYYVIGAFLVCYVPFTGMMAVNSDPNEKITQNKLIMMVVTETLVMLNGVLNPIIYFWRIQEIRHAAFQLFRKSFRNVQP</sequence>
<dbReference type="GO" id="GO:0005886">
    <property type="term" value="C:plasma membrane"/>
    <property type="evidence" value="ECO:0007669"/>
    <property type="project" value="UniProtKB-SubCell"/>
</dbReference>
<evidence type="ECO:0000313" key="10">
    <source>
        <dbReference type="RefSeq" id="XP_031565801.1"/>
    </source>
</evidence>
<keyword evidence="3 6" id="KW-0812">Transmembrane</keyword>
<evidence type="ECO:0000256" key="4">
    <source>
        <dbReference type="ARBA" id="ARBA00022989"/>
    </source>
</evidence>
<evidence type="ECO:0000256" key="3">
    <source>
        <dbReference type="ARBA" id="ARBA00022692"/>
    </source>
</evidence>
<dbReference type="RefSeq" id="XP_031565801.1">
    <property type="nucleotide sequence ID" value="XM_031709941.1"/>
</dbReference>
<dbReference type="GO" id="GO:0004930">
    <property type="term" value="F:G protein-coupled receptor activity"/>
    <property type="evidence" value="ECO:0007669"/>
    <property type="project" value="UniProtKB-KW"/>
</dbReference>
<dbReference type="SUPFAM" id="SSF81321">
    <property type="entry name" value="Family A G protein-coupled receptor-like"/>
    <property type="match status" value="1"/>
</dbReference>
<accession>A0A6P8IGF7</accession>
<keyword evidence="4 7" id="KW-1133">Transmembrane helix</keyword>
<keyword evidence="6" id="KW-0807">Transducer</keyword>
<dbReference type="PROSITE" id="PS50262">
    <property type="entry name" value="G_PROTEIN_RECEP_F1_2"/>
    <property type="match status" value="1"/>
</dbReference>
<dbReference type="Gene3D" id="1.20.1070.10">
    <property type="entry name" value="Rhodopsin 7-helix transmembrane proteins"/>
    <property type="match status" value="1"/>
</dbReference>
<comment type="similarity">
    <text evidence="6">Belongs to the G-protein coupled receptor 1 family.</text>
</comment>
<dbReference type="AlphaFoldDB" id="A0A6P8IGF7"/>
<protein>
    <submittedName>
        <fullName evidence="10">Adenosine receptor A2b-like</fullName>
    </submittedName>
</protein>
<dbReference type="Proteomes" id="UP000515163">
    <property type="component" value="Unplaced"/>
</dbReference>
<feature type="transmembrane region" description="Helical" evidence="7">
    <location>
        <begin position="271"/>
        <end position="294"/>
    </location>
</feature>
<dbReference type="InterPro" id="IPR017452">
    <property type="entry name" value="GPCR_Rhodpsn_7TM"/>
</dbReference>
<dbReference type="PRINTS" id="PR00237">
    <property type="entry name" value="GPCRRHODOPSN"/>
</dbReference>
<name>A0A6P8IGF7_ACTTE</name>
<dbReference type="PANTHER" id="PTHR22750">
    <property type="entry name" value="G-PROTEIN COUPLED RECEPTOR"/>
    <property type="match status" value="1"/>
</dbReference>
<keyword evidence="6" id="KW-0675">Receptor</keyword>